<dbReference type="NCBIfam" id="TIGR00177">
    <property type="entry name" value="molyb_syn"/>
    <property type="match status" value="1"/>
</dbReference>
<dbReference type="SUPFAM" id="SSF53218">
    <property type="entry name" value="Molybdenum cofactor biosynthesis proteins"/>
    <property type="match status" value="1"/>
</dbReference>
<dbReference type="Pfam" id="PF00994">
    <property type="entry name" value="MoCF_biosynth"/>
    <property type="match status" value="1"/>
</dbReference>
<evidence type="ECO:0000259" key="1">
    <source>
        <dbReference type="SMART" id="SM00852"/>
    </source>
</evidence>
<dbReference type="PANTHER" id="PTHR13939:SF0">
    <property type="entry name" value="NMN AMIDOHYDROLASE-LIKE PROTEIN YFAY"/>
    <property type="match status" value="1"/>
</dbReference>
<dbReference type="Gene3D" id="3.30.70.2860">
    <property type="match status" value="1"/>
</dbReference>
<dbReference type="InterPro" id="IPR050101">
    <property type="entry name" value="CinA"/>
</dbReference>
<dbReference type="RefSeq" id="WP_269579686.1">
    <property type="nucleotide sequence ID" value="NZ_CP114588.1"/>
</dbReference>
<name>A0AA47LS64_9GAMM</name>
<dbReference type="SMART" id="SM00852">
    <property type="entry name" value="MoCF_biosynth"/>
    <property type="match status" value="1"/>
</dbReference>
<proteinExistence type="predicted"/>
<dbReference type="InterPro" id="IPR036425">
    <property type="entry name" value="MoaB/Mog-like_dom_sf"/>
</dbReference>
<dbReference type="EMBL" id="CP114588">
    <property type="protein sequence ID" value="WBA09540.1"/>
    <property type="molecule type" value="Genomic_DNA"/>
</dbReference>
<organism evidence="2 3">
    <name type="scientific">Salinivibrio kushneri</name>
    <dbReference type="NCBI Taxonomy" id="1908198"/>
    <lineage>
        <taxon>Bacteria</taxon>
        <taxon>Pseudomonadati</taxon>
        <taxon>Pseudomonadota</taxon>
        <taxon>Gammaproteobacteria</taxon>
        <taxon>Vibrionales</taxon>
        <taxon>Vibrionaceae</taxon>
        <taxon>Salinivibrio</taxon>
    </lineage>
</organism>
<dbReference type="InterPro" id="IPR001453">
    <property type="entry name" value="MoaB/Mog_dom"/>
</dbReference>
<dbReference type="AlphaFoldDB" id="A0AA47LS64"/>
<evidence type="ECO:0000313" key="2">
    <source>
        <dbReference type="EMBL" id="WBA09540.1"/>
    </source>
</evidence>
<dbReference type="Proteomes" id="UP001164748">
    <property type="component" value="Chromosome"/>
</dbReference>
<dbReference type="Gene3D" id="3.40.980.10">
    <property type="entry name" value="MoaB/Mog-like domain"/>
    <property type="match status" value="1"/>
</dbReference>
<sequence>MDNQQHQAPMPRIAMLSTGEEVLLGDITDTNAAWLSSILFENGLTMSRRVTIGDDLDDMAIELVRLSQTEQVVIVNGGLGPTTDDLTTAAMASAMGVDLTLNEAWLDELKQRFERHGKPMAQSNLKQAMLPDGARLIENPKGTACGFHCELNGCHFYFTPGVPSEFFDMVERQILPELLHVYAAKARSCYRLFTFGLSESGISDVMASLVLPSDVSLGYRSSLPFIEVKLFIDADHDEKDTLLEALQQRLADYVVSSNEPMASALAFDVSRQGIALKVAEQFTGGWLSSILNGQAAHLVEQGWVMSNAHVPEQAVANPLAASLAMASATISPGQKQIGLACGPELHGQICVAISTPEGEWGQRLSFKRQFSHDDARCYISTVLLDMLRRYLNGYPVIADYASLMRHDDIFIDAERIE</sequence>
<dbReference type="InterPro" id="IPR036653">
    <property type="entry name" value="CinA-like_C"/>
</dbReference>
<evidence type="ECO:0000313" key="3">
    <source>
        <dbReference type="Proteomes" id="UP001164748"/>
    </source>
</evidence>
<dbReference type="InterPro" id="IPR008135">
    <property type="entry name" value="Competence-induced_CinA"/>
</dbReference>
<dbReference type="SUPFAM" id="SSF142433">
    <property type="entry name" value="CinA-like"/>
    <property type="match status" value="1"/>
</dbReference>
<reference evidence="2" key="1">
    <citation type="submission" date="2022-09" db="EMBL/GenBank/DDBJ databases">
        <authorList>
            <person name="Li Z.-J."/>
        </authorList>
    </citation>
    <scope>NUCLEOTIDE SEQUENCE</scope>
    <source>
        <strain evidence="2">TGB11</strain>
    </source>
</reference>
<dbReference type="PANTHER" id="PTHR13939">
    <property type="entry name" value="NICOTINAMIDE-NUCLEOTIDE AMIDOHYDROLASE PNCC"/>
    <property type="match status" value="1"/>
</dbReference>
<dbReference type="PIRSF" id="PIRSF006728">
    <property type="entry name" value="CinA"/>
    <property type="match status" value="1"/>
</dbReference>
<dbReference type="CDD" id="cd00885">
    <property type="entry name" value="cinA"/>
    <property type="match status" value="1"/>
</dbReference>
<gene>
    <name evidence="2" type="ORF">N8M53_04905</name>
</gene>
<dbReference type="NCBIfam" id="TIGR00200">
    <property type="entry name" value="cinA_nterm"/>
    <property type="match status" value="1"/>
</dbReference>
<accession>A0AA47LS64</accession>
<feature type="domain" description="MoaB/Mog" evidence="1">
    <location>
        <begin position="14"/>
        <end position="181"/>
    </location>
</feature>
<protein>
    <submittedName>
        <fullName evidence="2">CinA family nicotinamide mononucleotide deamidase-related protein</fullName>
    </submittedName>
</protein>